<comment type="caution">
    <text evidence="8">The sequence shown here is derived from an EMBL/GenBank/DDBJ whole genome shotgun (WGS) entry which is preliminary data.</text>
</comment>
<feature type="domain" description="Translocation and assembly module TamB C-terminal" evidence="6">
    <location>
        <begin position="386"/>
        <end position="717"/>
    </location>
</feature>
<evidence type="ECO:0000256" key="3">
    <source>
        <dbReference type="ARBA" id="ARBA00022989"/>
    </source>
</evidence>
<keyword evidence="10" id="KW-1185">Reference proteome</keyword>
<evidence type="ECO:0000313" key="10">
    <source>
        <dbReference type="Proteomes" id="UP000623509"/>
    </source>
</evidence>
<dbReference type="PANTHER" id="PTHR36985">
    <property type="entry name" value="TRANSLOCATION AND ASSEMBLY MODULE SUBUNIT TAMB"/>
    <property type="match status" value="1"/>
</dbReference>
<organism evidence="8 9">
    <name type="scientific">Candidatus Dactylopiibacterium carminicum</name>
    <dbReference type="NCBI Taxonomy" id="857335"/>
    <lineage>
        <taxon>Bacteria</taxon>
        <taxon>Pseudomonadati</taxon>
        <taxon>Pseudomonadota</taxon>
        <taxon>Betaproteobacteria</taxon>
        <taxon>Rhodocyclales</taxon>
        <taxon>Rhodocyclaceae</taxon>
        <taxon>Candidatus Dactylopiibacterium</taxon>
    </lineage>
</organism>
<accession>A0A272EPD0</accession>
<dbReference type="EMBL" id="MDUX01000052">
    <property type="protein sequence ID" value="KAF7598362.1"/>
    <property type="molecule type" value="Genomic_DNA"/>
</dbReference>
<evidence type="ECO:0000313" key="8">
    <source>
        <dbReference type="EMBL" id="PAS91974.1"/>
    </source>
</evidence>
<keyword evidence="4" id="KW-0472">Membrane</keyword>
<dbReference type="InterPro" id="IPR007452">
    <property type="entry name" value="TamB_C"/>
</dbReference>
<dbReference type="Pfam" id="PF04357">
    <property type="entry name" value="TamB"/>
    <property type="match status" value="1"/>
</dbReference>
<evidence type="ECO:0000256" key="2">
    <source>
        <dbReference type="ARBA" id="ARBA00022692"/>
    </source>
</evidence>
<comment type="subcellular location">
    <subcellularLocation>
        <location evidence="1">Membrane</location>
        <topology evidence="1">Single-pass membrane protein</topology>
    </subcellularLocation>
</comment>
<dbReference type="Proteomes" id="UP000216107">
    <property type="component" value="Unassembled WGS sequence"/>
</dbReference>
<gene>
    <name evidence="7" type="ORF">BGI27_13785</name>
    <name evidence="8" type="ORF">CGU29_13715</name>
</gene>
<evidence type="ECO:0000256" key="4">
    <source>
        <dbReference type="ARBA" id="ARBA00023136"/>
    </source>
</evidence>
<evidence type="ECO:0000256" key="5">
    <source>
        <dbReference type="SAM" id="MobiDB-lite"/>
    </source>
</evidence>
<dbReference type="GO" id="GO:0009306">
    <property type="term" value="P:protein secretion"/>
    <property type="evidence" value="ECO:0007669"/>
    <property type="project" value="InterPro"/>
</dbReference>
<evidence type="ECO:0000313" key="7">
    <source>
        <dbReference type="EMBL" id="KAF7598362.1"/>
    </source>
</evidence>
<dbReference type="OrthoDB" id="5288149at2"/>
<dbReference type="PANTHER" id="PTHR36985:SF1">
    <property type="entry name" value="TRANSLOCATION AND ASSEMBLY MODULE SUBUNIT TAMB"/>
    <property type="match status" value="1"/>
</dbReference>
<evidence type="ECO:0000313" key="9">
    <source>
        <dbReference type="Proteomes" id="UP000216107"/>
    </source>
</evidence>
<keyword evidence="3" id="KW-1133">Transmembrane helix</keyword>
<dbReference type="Proteomes" id="UP000623509">
    <property type="component" value="Unassembled WGS sequence"/>
</dbReference>
<protein>
    <recommendedName>
        <fullName evidence="6">Translocation and assembly module TamB C-terminal domain-containing protein</fullName>
    </recommendedName>
</protein>
<feature type="region of interest" description="Disordered" evidence="5">
    <location>
        <begin position="1"/>
        <end position="39"/>
    </location>
</feature>
<reference evidence="8 9" key="2">
    <citation type="submission" date="2017-07" db="EMBL/GenBank/DDBJ databases">
        <title>Candidatus Dactylopiibacterium carminicum, a nitrogen-fixing symbiont of the cochineal insect Dactylopius coccus and Dactylopius opuntiae (Hemiptera: Coccoidea: Dactylopiidae).</title>
        <authorList>
            <person name="Vera A."/>
        </authorList>
    </citation>
    <scope>NUCLEOTIDE SEQUENCE [LARGE SCALE GENOMIC DNA]</scope>
    <source>
        <strain evidence="8 9">NFDCM</strain>
    </source>
</reference>
<dbReference type="EMBL" id="NMRN01000052">
    <property type="protein sequence ID" value="PAS91974.1"/>
    <property type="molecule type" value="Genomic_DNA"/>
</dbReference>
<sequence length="718" mass="78019">MAARCSRAGAATPIDGRPTAQPGTQSRPDRARHTGSRSDCPCTLALPGQVQLPELDLALSLDTHAKGRFSGSLHARAPSLQGRTLESLEMQLSGRRDAHDLTLQAVEATQRLELKLAGGLDDRPRWQGEIRQLELSGPHPLRLLAPASLRADADEQRLAGFRLQGAGGELDIVELFHRAEGVRSNGALRELALADLLAPLKLDLPFTTDLRLDGDWNLDYDTQRDSLLGHLQIQRRSGDLRLRSPAQALGLETLAVQLDSTRTEARTRVRMATSRGAHVDADATALIERGLRQLDARTPLRWQLDANLPDLLFTRALLPPGISLDAALQAKLTGEGSLATPRIEGTASLGNIRIRYPQEGVAITGGELRLRLDENRLQVEQGKLQGQQGRILLSGGMALQDYRSDLELVFEQFEATRRADRQVQLSGNTRLQFDGTGLALTGTLKVDRARLEIPEASRPSLSDDVIVIRNDAPAGRLVSKSQAFRLDLRIELGERTYFKGAGLDARLGGALRVFSDPRGLRGEGSIQVEQGRFSAYATTLDIKRGILRFNGPIDNPSLDILAVRTFSEITVGVTVGGNVQRPLVSLYSDPDMQDSEKLAWLVLGHGLDGTGQQEFALMQLAASGLLAQGESVNLQASIAETLGIDSISLRAGDGEDLSTAVGSVGKRISARATLSYEQSMDGLNQAVKLIYQLTRRIRLEAQAGQRSSFDAIYTIDYD</sequence>
<dbReference type="GO" id="GO:0005886">
    <property type="term" value="C:plasma membrane"/>
    <property type="evidence" value="ECO:0007669"/>
    <property type="project" value="InterPro"/>
</dbReference>
<evidence type="ECO:0000256" key="1">
    <source>
        <dbReference type="ARBA" id="ARBA00004167"/>
    </source>
</evidence>
<keyword evidence="2" id="KW-0812">Transmembrane</keyword>
<reference evidence="7 10" key="1">
    <citation type="submission" date="2016-08" db="EMBL/GenBank/DDBJ databases">
        <title>Candidatus Dactylopiibacterium carminicum genome sequence.</title>
        <authorList>
            <person name="Ramirez-Puebla S.T."/>
            <person name="Ormeno-Orrillo E."/>
            <person name="Vera-Ponce De Leon A."/>
            <person name="Luis L."/>
            <person name="Sanchez-Flores A."/>
            <person name="Monica R."/>
            <person name="Martinez-Romero E."/>
        </authorList>
    </citation>
    <scope>NUCLEOTIDE SEQUENCE [LARGE SCALE GENOMIC DNA]</scope>
    <source>
        <strain evidence="7">END1</strain>
    </source>
</reference>
<name>A0A272EPD0_9RHOO</name>
<proteinExistence type="predicted"/>
<evidence type="ECO:0000259" key="6">
    <source>
        <dbReference type="Pfam" id="PF04357"/>
    </source>
</evidence>
<dbReference type="AlphaFoldDB" id="A0A272EPD0"/>